<keyword evidence="1" id="KW-0479">Metal-binding</keyword>
<gene>
    <name evidence="4" type="ORF">X777_10766</name>
</gene>
<evidence type="ECO:0000313" key="5">
    <source>
        <dbReference type="Proteomes" id="UP000053097"/>
    </source>
</evidence>
<evidence type="ECO:0000256" key="2">
    <source>
        <dbReference type="SAM" id="MobiDB-lite"/>
    </source>
</evidence>
<feature type="binding site" evidence="1">
    <location>
        <position position="13"/>
    </location>
    <ligand>
        <name>Zn(2+)</name>
        <dbReference type="ChEBI" id="CHEBI:29105"/>
    </ligand>
</feature>
<feature type="domain" description="ZAD" evidence="3">
    <location>
        <begin position="8"/>
        <end position="80"/>
    </location>
</feature>
<feature type="compositionally biased region" description="Basic and acidic residues" evidence="2">
    <location>
        <begin position="336"/>
        <end position="371"/>
    </location>
</feature>
<evidence type="ECO:0000313" key="4">
    <source>
        <dbReference type="EMBL" id="EZA50716.1"/>
    </source>
</evidence>
<evidence type="ECO:0000256" key="1">
    <source>
        <dbReference type="PROSITE-ProRule" id="PRU01263"/>
    </source>
</evidence>
<dbReference type="SUPFAM" id="SSF57716">
    <property type="entry name" value="Glucocorticoid receptor-like (DNA-binding domain)"/>
    <property type="match status" value="1"/>
</dbReference>
<dbReference type="OrthoDB" id="3437960at2759"/>
<organism evidence="4 5">
    <name type="scientific">Ooceraea biroi</name>
    <name type="common">Clonal raider ant</name>
    <name type="synonym">Cerapachys biroi</name>
    <dbReference type="NCBI Taxonomy" id="2015173"/>
    <lineage>
        <taxon>Eukaryota</taxon>
        <taxon>Metazoa</taxon>
        <taxon>Ecdysozoa</taxon>
        <taxon>Arthropoda</taxon>
        <taxon>Hexapoda</taxon>
        <taxon>Insecta</taxon>
        <taxon>Pterygota</taxon>
        <taxon>Neoptera</taxon>
        <taxon>Endopterygota</taxon>
        <taxon>Hymenoptera</taxon>
        <taxon>Apocrita</taxon>
        <taxon>Aculeata</taxon>
        <taxon>Formicoidea</taxon>
        <taxon>Formicidae</taxon>
        <taxon>Dorylinae</taxon>
        <taxon>Ooceraea</taxon>
    </lineage>
</organism>
<dbReference type="OMA" id="PIMVHEM"/>
<dbReference type="AlphaFoldDB" id="A0A026W520"/>
<keyword evidence="1" id="KW-0863">Zinc-finger</keyword>
<feature type="binding site" evidence="1">
    <location>
        <position position="10"/>
    </location>
    <ligand>
        <name>Zn(2+)</name>
        <dbReference type="ChEBI" id="CHEBI:29105"/>
    </ligand>
</feature>
<dbReference type="Gene3D" id="3.40.1800.20">
    <property type="match status" value="1"/>
</dbReference>
<feature type="binding site" evidence="1">
    <location>
        <position position="56"/>
    </location>
    <ligand>
        <name>Zn(2+)</name>
        <dbReference type="ChEBI" id="CHEBI:29105"/>
    </ligand>
</feature>
<keyword evidence="1" id="KW-0862">Zinc</keyword>
<sequence>METLESSRVCRLCGQHSGIAINIFDESENHVRKINAVLPIMVHEMDLLPKQMCHRCSYKLEEFHKFYVDCLKTDAALKSQLSWMRKGHVREKIDVPMVHIENVKIKAEPLDYDVYELEPLVENIDYINSMSSMAFPANGIHDGLTYATFSRCRCCCDKQNQSRPRRMTTAKLRQDYERPVSKDDGTVANGSRKSIFKDITKNTTRLRPVKRSVFPQVLFPDCPQNHLPHVDAVGDTQSCLTSTSLDIKDDVSLAGTRNHSYDKLNELPEDRATSASTIVRNLRPRKNLVNYALSRKRTLGVVAQQPSTENKLNSFDPKAATNFELTRQIKVEQTDEFEGRSRLRPRKNVDYQEPKKRKGSEYRVKRRKIDDVEQPSSRLHPRNADILNNIAELKIKQEVLDNLEDTVLVETTGARTRLQNKFASIGNLQAKIETPETDDNACLRRDMMRYFKSERPRSREKFLLAKKKSLSNILKNKLARTKKTNQFAAENYSPKCLRSQDTYLRNGKTRRNDYVEWSVKRLQTRKLIDAVNKRTKEVPAMLKLAESIKYYCEACNVSFMTKELYRLHKCYYEFL</sequence>
<protein>
    <recommendedName>
        <fullName evidence="3">ZAD domain-containing protein</fullName>
    </recommendedName>
</protein>
<dbReference type="PROSITE" id="PS51915">
    <property type="entry name" value="ZAD"/>
    <property type="match status" value="1"/>
</dbReference>
<dbReference type="SMART" id="SM00868">
    <property type="entry name" value="zf-AD"/>
    <property type="match status" value="1"/>
</dbReference>
<keyword evidence="5" id="KW-1185">Reference proteome</keyword>
<feature type="region of interest" description="Disordered" evidence="2">
    <location>
        <begin position="336"/>
        <end position="377"/>
    </location>
</feature>
<accession>A0A026W520</accession>
<reference evidence="4 5" key="1">
    <citation type="journal article" date="2014" name="Curr. Biol.">
        <title>The genome of the clonal raider ant Cerapachys biroi.</title>
        <authorList>
            <person name="Oxley P.R."/>
            <person name="Ji L."/>
            <person name="Fetter-Pruneda I."/>
            <person name="McKenzie S.K."/>
            <person name="Li C."/>
            <person name="Hu H."/>
            <person name="Zhang G."/>
            <person name="Kronauer D.J."/>
        </authorList>
    </citation>
    <scope>NUCLEOTIDE SEQUENCE [LARGE SCALE GENOMIC DNA]</scope>
</reference>
<dbReference type="Pfam" id="PF07776">
    <property type="entry name" value="zf-AD"/>
    <property type="match status" value="1"/>
</dbReference>
<evidence type="ECO:0000259" key="3">
    <source>
        <dbReference type="PROSITE" id="PS51915"/>
    </source>
</evidence>
<proteinExistence type="predicted"/>
<dbReference type="Proteomes" id="UP000053097">
    <property type="component" value="Unassembled WGS sequence"/>
</dbReference>
<dbReference type="EMBL" id="KK107447">
    <property type="protein sequence ID" value="EZA50716.1"/>
    <property type="molecule type" value="Genomic_DNA"/>
</dbReference>
<dbReference type="GO" id="GO:0008270">
    <property type="term" value="F:zinc ion binding"/>
    <property type="evidence" value="ECO:0007669"/>
    <property type="project" value="UniProtKB-UniRule"/>
</dbReference>
<dbReference type="GO" id="GO:0005634">
    <property type="term" value="C:nucleus"/>
    <property type="evidence" value="ECO:0007669"/>
    <property type="project" value="InterPro"/>
</dbReference>
<feature type="binding site" evidence="1">
    <location>
        <position position="53"/>
    </location>
    <ligand>
        <name>Zn(2+)</name>
        <dbReference type="ChEBI" id="CHEBI:29105"/>
    </ligand>
</feature>
<dbReference type="InterPro" id="IPR012934">
    <property type="entry name" value="Znf_AD"/>
</dbReference>
<name>A0A026W520_OOCBI</name>